<dbReference type="InterPro" id="IPR007360">
    <property type="entry name" value="SirB"/>
</dbReference>
<proteinExistence type="predicted"/>
<evidence type="ECO:0000313" key="2">
    <source>
        <dbReference type="EMBL" id="OFC72313.1"/>
    </source>
</evidence>
<keyword evidence="1" id="KW-0812">Transmembrane</keyword>
<gene>
    <name evidence="2" type="ORF">BFC18_03390</name>
</gene>
<dbReference type="Proteomes" id="UP000175691">
    <property type="component" value="Unassembled WGS sequence"/>
</dbReference>
<sequence length="124" mass="14186">MYMMAKHLHLTAVGVSVFLFIFRFMLSQFNSELLTKKWLKILPHVVDTLLLASAIWLCFILGQFPFLQGWLTFKVVGLIAYILMGMFALKWGRNAPLRWIGFVGALVWIGLIANVAITKQPLLF</sequence>
<reference evidence="2 3" key="1">
    <citation type="submission" date="2016-08" db="EMBL/GenBank/DDBJ databases">
        <authorList>
            <person name="Seilhamer J.J."/>
        </authorList>
    </citation>
    <scope>NUCLEOTIDE SEQUENCE [LARGE SCALE GENOMIC DNA]</scope>
    <source>
        <strain evidence="2 3">KCTC 42603</strain>
    </source>
</reference>
<keyword evidence="1" id="KW-1133">Transmembrane helix</keyword>
<accession>A0A1E7ZFM0</accession>
<dbReference type="Pfam" id="PF04247">
    <property type="entry name" value="SirB"/>
    <property type="match status" value="1"/>
</dbReference>
<dbReference type="EMBL" id="MDHN01000005">
    <property type="protein sequence ID" value="OFC72313.1"/>
    <property type="molecule type" value="Genomic_DNA"/>
</dbReference>
<evidence type="ECO:0000313" key="3">
    <source>
        <dbReference type="Proteomes" id="UP000175691"/>
    </source>
</evidence>
<organism evidence="2 3">
    <name type="scientific">Alteromonas confluentis</name>
    <dbReference type="NCBI Taxonomy" id="1656094"/>
    <lineage>
        <taxon>Bacteria</taxon>
        <taxon>Pseudomonadati</taxon>
        <taxon>Pseudomonadota</taxon>
        <taxon>Gammaproteobacteria</taxon>
        <taxon>Alteromonadales</taxon>
        <taxon>Alteromonadaceae</taxon>
        <taxon>Alteromonas/Salinimonas group</taxon>
        <taxon>Alteromonas</taxon>
    </lineage>
</organism>
<dbReference type="PANTHER" id="PTHR39594">
    <property type="entry name" value="PROTEIN YCHQ"/>
    <property type="match status" value="1"/>
</dbReference>
<dbReference type="PIRSF" id="PIRSF005610">
    <property type="entry name" value="SirB"/>
    <property type="match status" value="1"/>
</dbReference>
<feature type="transmembrane region" description="Helical" evidence="1">
    <location>
        <begin position="96"/>
        <end position="117"/>
    </location>
</feature>
<keyword evidence="1" id="KW-0472">Membrane</keyword>
<dbReference type="STRING" id="1656094.BFC18_03390"/>
<dbReference type="PANTHER" id="PTHR39594:SF1">
    <property type="entry name" value="PROTEIN YCHQ"/>
    <property type="match status" value="1"/>
</dbReference>
<dbReference type="GO" id="GO:0005886">
    <property type="term" value="C:plasma membrane"/>
    <property type="evidence" value="ECO:0007669"/>
    <property type="project" value="TreeGrafter"/>
</dbReference>
<name>A0A1E7ZFM0_9ALTE</name>
<dbReference type="OrthoDB" id="5588650at2"/>
<evidence type="ECO:0000256" key="1">
    <source>
        <dbReference type="SAM" id="Phobius"/>
    </source>
</evidence>
<feature type="transmembrane region" description="Helical" evidence="1">
    <location>
        <begin position="38"/>
        <end position="64"/>
    </location>
</feature>
<protein>
    <submittedName>
        <fullName evidence="2">Invasion protein</fullName>
    </submittedName>
</protein>
<feature type="transmembrane region" description="Helical" evidence="1">
    <location>
        <begin position="70"/>
        <end position="89"/>
    </location>
</feature>
<keyword evidence="3" id="KW-1185">Reference proteome</keyword>
<dbReference type="AlphaFoldDB" id="A0A1E7ZFM0"/>
<comment type="caution">
    <text evidence="2">The sequence shown here is derived from an EMBL/GenBank/DDBJ whole genome shotgun (WGS) entry which is preliminary data.</text>
</comment>
<feature type="transmembrane region" description="Helical" evidence="1">
    <location>
        <begin position="6"/>
        <end position="26"/>
    </location>
</feature>